<evidence type="ECO:0000256" key="1">
    <source>
        <dbReference type="ARBA" id="ARBA00022859"/>
    </source>
</evidence>
<protein>
    <recommendedName>
        <fullName evidence="5">Immunoglobulin V-set domain-containing protein</fullName>
    </recommendedName>
</protein>
<dbReference type="GO" id="GO:0007166">
    <property type="term" value="P:cell surface receptor signaling pathway"/>
    <property type="evidence" value="ECO:0007669"/>
    <property type="project" value="TreeGrafter"/>
</dbReference>
<dbReference type="InterPro" id="IPR013783">
    <property type="entry name" value="Ig-like_fold"/>
</dbReference>
<organism evidence="3 4">
    <name type="scientific">Takifugu flavidus</name>
    <name type="common">sansaifugu</name>
    <dbReference type="NCBI Taxonomy" id="433684"/>
    <lineage>
        <taxon>Eukaryota</taxon>
        <taxon>Metazoa</taxon>
        <taxon>Chordata</taxon>
        <taxon>Craniata</taxon>
        <taxon>Vertebrata</taxon>
        <taxon>Euteleostomi</taxon>
        <taxon>Actinopterygii</taxon>
        <taxon>Neopterygii</taxon>
        <taxon>Teleostei</taxon>
        <taxon>Neoteleostei</taxon>
        <taxon>Acanthomorphata</taxon>
        <taxon>Eupercaria</taxon>
        <taxon>Tetraodontiformes</taxon>
        <taxon>Tetradontoidea</taxon>
        <taxon>Tetraodontidae</taxon>
        <taxon>Takifugu</taxon>
    </lineage>
</organism>
<reference evidence="3 4" key="1">
    <citation type="submission" date="2019-04" db="EMBL/GenBank/DDBJ databases">
        <title>Chromosome genome assembly for Takifugu flavidus.</title>
        <authorList>
            <person name="Xiao S."/>
        </authorList>
    </citation>
    <scope>NUCLEOTIDE SEQUENCE [LARGE SCALE GENOMIC DNA]</scope>
    <source>
        <strain evidence="3">HTHZ2018</strain>
        <tissue evidence="3">Muscle</tissue>
    </source>
</reference>
<keyword evidence="1" id="KW-0391">Immunity</keyword>
<evidence type="ECO:0000313" key="3">
    <source>
        <dbReference type="EMBL" id="TWW72565.1"/>
    </source>
</evidence>
<dbReference type="EMBL" id="RHFK02000008">
    <property type="protein sequence ID" value="TWW72565.1"/>
    <property type="molecule type" value="Genomic_DNA"/>
</dbReference>
<dbReference type="GO" id="GO:0002376">
    <property type="term" value="P:immune system process"/>
    <property type="evidence" value="ECO:0007669"/>
    <property type="project" value="UniProtKB-KW"/>
</dbReference>
<keyword evidence="4" id="KW-1185">Reference proteome</keyword>
<dbReference type="CDD" id="cd00099">
    <property type="entry name" value="IgV"/>
    <property type="match status" value="1"/>
</dbReference>
<comment type="caution">
    <text evidence="3">The sequence shown here is derived from an EMBL/GenBank/DDBJ whole genome shotgun (WGS) entry which is preliminary data.</text>
</comment>
<dbReference type="Gene3D" id="2.60.40.10">
    <property type="entry name" value="Immunoglobulins"/>
    <property type="match status" value="2"/>
</dbReference>
<dbReference type="InterPro" id="IPR036179">
    <property type="entry name" value="Ig-like_dom_sf"/>
</dbReference>
<name>A0A5C6NZV7_9TELE</name>
<proteinExistence type="predicted"/>
<gene>
    <name evidence="3" type="ORF">D4764_16G0010620</name>
</gene>
<evidence type="ECO:0000313" key="4">
    <source>
        <dbReference type="Proteomes" id="UP000324091"/>
    </source>
</evidence>
<evidence type="ECO:0008006" key="5">
    <source>
        <dbReference type="Google" id="ProtNLM"/>
    </source>
</evidence>
<accession>A0A5C6NZV7</accession>
<feature type="chain" id="PRO_5023039158" description="Immunoglobulin V-set domain-containing protein" evidence="2">
    <location>
        <begin position="19"/>
        <end position="275"/>
    </location>
</feature>
<dbReference type="InterPro" id="IPR050413">
    <property type="entry name" value="TCR_beta_variable"/>
</dbReference>
<dbReference type="GO" id="GO:0005886">
    <property type="term" value="C:plasma membrane"/>
    <property type="evidence" value="ECO:0007669"/>
    <property type="project" value="TreeGrafter"/>
</dbReference>
<keyword evidence="2" id="KW-0732">Signal</keyword>
<evidence type="ECO:0000256" key="2">
    <source>
        <dbReference type="SAM" id="SignalP"/>
    </source>
</evidence>
<dbReference type="PANTHER" id="PTHR23268">
    <property type="entry name" value="T-CELL RECEPTOR BETA CHAIN"/>
    <property type="match status" value="1"/>
</dbReference>
<dbReference type="SUPFAM" id="SSF48726">
    <property type="entry name" value="Immunoglobulin"/>
    <property type="match status" value="2"/>
</dbReference>
<dbReference type="AlphaFoldDB" id="A0A5C6NZV7"/>
<dbReference type="Proteomes" id="UP000324091">
    <property type="component" value="Chromosome 16"/>
</dbReference>
<dbReference type="PANTHER" id="PTHR23268:SF28">
    <property type="entry name" value="T CELL RECEPTOR BETA VARIABLE 19"/>
    <property type="match status" value="1"/>
</dbReference>
<sequence>MIFMLLVVCSLYLSAAQAAADDKSVRQTPPSITKREGDALVSGINCSHQVSSFQVILWYKQDESRALKLLGYLYTNNQNVEEDVKEKISFDGDGRSGSSLSIAAVGLKDTAESPAGLTFTMKPSNIFISVSSIITVFCSEGVHLSKDNQVSQTPAEVLTRPNVQVNLSFTHTIQNYDTILWYQRPAGDTGLKLIGYVAYKTPTVESAFKEAFAVSGDGEKAAHLHILGHPEDSTEYYGAASVHSWQERDSVIQKAPEQQEIKCTPTGNSWKRAAQ</sequence>
<feature type="signal peptide" evidence="2">
    <location>
        <begin position="1"/>
        <end position="18"/>
    </location>
</feature>